<dbReference type="Proteomes" id="UP000187209">
    <property type="component" value="Unassembled WGS sequence"/>
</dbReference>
<dbReference type="InterPro" id="IPR011992">
    <property type="entry name" value="EF-hand-dom_pair"/>
</dbReference>
<comment type="caution">
    <text evidence="4">The sequence shown here is derived from an EMBL/GenBank/DDBJ whole genome shotgun (WGS) entry which is preliminary data.</text>
</comment>
<keyword evidence="2" id="KW-0106">Calcium</keyword>
<dbReference type="GO" id="GO:0005509">
    <property type="term" value="F:calcium ion binding"/>
    <property type="evidence" value="ECO:0007669"/>
    <property type="project" value="InterPro"/>
</dbReference>
<dbReference type="PROSITE" id="PS00018">
    <property type="entry name" value="EF_HAND_1"/>
    <property type="match status" value="2"/>
</dbReference>
<organism evidence="4 5">
    <name type="scientific">Stentor coeruleus</name>
    <dbReference type="NCBI Taxonomy" id="5963"/>
    <lineage>
        <taxon>Eukaryota</taxon>
        <taxon>Sar</taxon>
        <taxon>Alveolata</taxon>
        <taxon>Ciliophora</taxon>
        <taxon>Postciliodesmatophora</taxon>
        <taxon>Heterotrichea</taxon>
        <taxon>Heterotrichida</taxon>
        <taxon>Stentoridae</taxon>
        <taxon>Stentor</taxon>
    </lineage>
</organism>
<evidence type="ECO:0000313" key="4">
    <source>
        <dbReference type="EMBL" id="OMJ90872.1"/>
    </source>
</evidence>
<evidence type="ECO:0000256" key="1">
    <source>
        <dbReference type="ARBA" id="ARBA00022737"/>
    </source>
</evidence>
<accession>A0A1R2CPF6</accession>
<keyword evidence="1" id="KW-0677">Repeat</keyword>
<evidence type="ECO:0000259" key="3">
    <source>
        <dbReference type="PROSITE" id="PS50222"/>
    </source>
</evidence>
<dbReference type="EMBL" id="MPUH01000093">
    <property type="protein sequence ID" value="OMJ90872.1"/>
    <property type="molecule type" value="Genomic_DNA"/>
</dbReference>
<keyword evidence="5" id="KW-1185">Reference proteome</keyword>
<dbReference type="Pfam" id="PF13499">
    <property type="entry name" value="EF-hand_7"/>
    <property type="match status" value="1"/>
</dbReference>
<gene>
    <name evidence="4" type="ORF">SteCoe_6631</name>
</gene>
<dbReference type="SMART" id="SM00054">
    <property type="entry name" value="EFh"/>
    <property type="match status" value="2"/>
</dbReference>
<dbReference type="CDD" id="cd00051">
    <property type="entry name" value="EFh"/>
    <property type="match status" value="1"/>
</dbReference>
<dbReference type="PANTHER" id="PTHR23050">
    <property type="entry name" value="CALCIUM BINDING PROTEIN"/>
    <property type="match status" value="1"/>
</dbReference>
<dbReference type="SUPFAM" id="SSF47473">
    <property type="entry name" value="EF-hand"/>
    <property type="match status" value="1"/>
</dbReference>
<dbReference type="PROSITE" id="PS50222">
    <property type="entry name" value="EF_HAND_2"/>
    <property type="match status" value="2"/>
</dbReference>
<dbReference type="FunFam" id="1.10.238.10:FF:000003">
    <property type="entry name" value="Calmodulin A"/>
    <property type="match status" value="1"/>
</dbReference>
<proteinExistence type="predicted"/>
<dbReference type="InterPro" id="IPR050145">
    <property type="entry name" value="Centrin_CML-like"/>
</dbReference>
<evidence type="ECO:0000256" key="2">
    <source>
        <dbReference type="ARBA" id="ARBA00022837"/>
    </source>
</evidence>
<dbReference type="InterPro" id="IPR002048">
    <property type="entry name" value="EF_hand_dom"/>
</dbReference>
<dbReference type="InterPro" id="IPR018247">
    <property type="entry name" value="EF_Hand_1_Ca_BS"/>
</dbReference>
<reference evidence="4 5" key="1">
    <citation type="submission" date="2016-11" db="EMBL/GenBank/DDBJ databases">
        <title>The macronuclear genome of Stentor coeruleus: a giant cell with tiny introns.</title>
        <authorList>
            <person name="Slabodnick M."/>
            <person name="Ruby J.G."/>
            <person name="Reiff S.B."/>
            <person name="Swart E.C."/>
            <person name="Gosai S."/>
            <person name="Prabakaran S."/>
            <person name="Witkowska E."/>
            <person name="Larue G.E."/>
            <person name="Fisher S."/>
            <person name="Freeman R.M."/>
            <person name="Gunawardena J."/>
            <person name="Chu W."/>
            <person name="Stover N.A."/>
            <person name="Gregory B.D."/>
            <person name="Nowacki M."/>
            <person name="Derisi J."/>
            <person name="Roy S.W."/>
            <person name="Marshall W.F."/>
            <person name="Sood P."/>
        </authorList>
    </citation>
    <scope>NUCLEOTIDE SEQUENCE [LARGE SCALE GENOMIC DNA]</scope>
    <source>
        <strain evidence="4">WM001</strain>
    </source>
</reference>
<dbReference type="AlphaFoldDB" id="A0A1R2CPF6"/>
<evidence type="ECO:0000313" key="5">
    <source>
        <dbReference type="Proteomes" id="UP000187209"/>
    </source>
</evidence>
<name>A0A1R2CPF6_9CILI</name>
<protein>
    <recommendedName>
        <fullName evidence="3">EF-hand domain-containing protein</fullName>
    </recommendedName>
</protein>
<dbReference type="Gene3D" id="1.10.238.10">
    <property type="entry name" value="EF-hand"/>
    <property type="match status" value="1"/>
</dbReference>
<feature type="domain" description="EF-hand" evidence="3">
    <location>
        <begin position="28"/>
        <end position="63"/>
    </location>
</feature>
<sequence>MEGSEARELSQSQIKELTQLMISFYIEKDNSKLDRLFEIYDRNGNGSISRTELKAVMTSICPDEVNDEAIDSMIEEADTNNNGQIELDEFKIVMINRRDS</sequence>
<dbReference type="OrthoDB" id="26525at2759"/>
<feature type="domain" description="EF-hand" evidence="3">
    <location>
        <begin position="65"/>
        <end position="100"/>
    </location>
</feature>